<evidence type="ECO:0000313" key="2">
    <source>
        <dbReference type="Proteomes" id="UP001227268"/>
    </source>
</evidence>
<dbReference type="EMBL" id="JASBWT010000043">
    <property type="protein sequence ID" value="KAJ9092039.1"/>
    <property type="molecule type" value="Genomic_DNA"/>
</dbReference>
<name>A0ACC2UZ77_9TREE</name>
<keyword evidence="2" id="KW-1185">Reference proteome</keyword>
<reference evidence="1" key="1">
    <citation type="submission" date="2023-04" db="EMBL/GenBank/DDBJ databases">
        <title>Draft Genome sequencing of Naganishia species isolated from polar environments using Oxford Nanopore Technology.</title>
        <authorList>
            <person name="Leo P."/>
            <person name="Venkateswaran K."/>
        </authorList>
    </citation>
    <scope>NUCLEOTIDE SEQUENCE</scope>
    <source>
        <strain evidence="1">MNA-CCFEE 5423</strain>
    </source>
</reference>
<sequence length="93" mass="9393">MRTQLIGRPLKIEVVIDFSTAPLASRLAPAAPAAPAARPRAAAGAGAARGGAARGGKAKRGGKRGGAERPAKTQEELDKEMTDYVNASTTPAA</sequence>
<accession>A0ACC2UZ77</accession>
<dbReference type="Proteomes" id="UP001227268">
    <property type="component" value="Unassembled WGS sequence"/>
</dbReference>
<gene>
    <name evidence="1" type="ORF">QFC21_007019</name>
</gene>
<protein>
    <submittedName>
        <fullName evidence="1">Uncharacterized protein</fullName>
    </submittedName>
</protein>
<comment type="caution">
    <text evidence="1">The sequence shown here is derived from an EMBL/GenBank/DDBJ whole genome shotgun (WGS) entry which is preliminary data.</text>
</comment>
<evidence type="ECO:0000313" key="1">
    <source>
        <dbReference type="EMBL" id="KAJ9092039.1"/>
    </source>
</evidence>
<proteinExistence type="predicted"/>
<organism evidence="1 2">
    <name type="scientific">Naganishia friedmannii</name>
    <dbReference type="NCBI Taxonomy" id="89922"/>
    <lineage>
        <taxon>Eukaryota</taxon>
        <taxon>Fungi</taxon>
        <taxon>Dikarya</taxon>
        <taxon>Basidiomycota</taxon>
        <taxon>Agaricomycotina</taxon>
        <taxon>Tremellomycetes</taxon>
        <taxon>Filobasidiales</taxon>
        <taxon>Filobasidiaceae</taxon>
        <taxon>Naganishia</taxon>
    </lineage>
</organism>